<evidence type="ECO:0000313" key="1">
    <source>
        <dbReference type="EMBL" id="KAJ9565022.1"/>
    </source>
</evidence>
<organism evidence="1 2">
    <name type="scientific">Centaurea solstitialis</name>
    <name type="common">yellow star-thistle</name>
    <dbReference type="NCBI Taxonomy" id="347529"/>
    <lineage>
        <taxon>Eukaryota</taxon>
        <taxon>Viridiplantae</taxon>
        <taxon>Streptophyta</taxon>
        <taxon>Embryophyta</taxon>
        <taxon>Tracheophyta</taxon>
        <taxon>Spermatophyta</taxon>
        <taxon>Magnoliopsida</taxon>
        <taxon>eudicotyledons</taxon>
        <taxon>Gunneridae</taxon>
        <taxon>Pentapetalae</taxon>
        <taxon>asterids</taxon>
        <taxon>campanulids</taxon>
        <taxon>Asterales</taxon>
        <taxon>Asteraceae</taxon>
        <taxon>Carduoideae</taxon>
        <taxon>Cardueae</taxon>
        <taxon>Centaureinae</taxon>
        <taxon>Centaurea</taxon>
    </lineage>
</organism>
<sequence length="60" mass="6831">MALSDFYKVNSHYKTRIVLHDRNTHGEPLHALSAGKSYLDLLWKLCRKIKNAFEDSGAVA</sequence>
<gene>
    <name evidence="1" type="ORF">OSB04_000988</name>
</gene>
<name>A0AA38WL19_9ASTR</name>
<dbReference type="AlphaFoldDB" id="A0AA38WL19"/>
<proteinExistence type="predicted"/>
<keyword evidence="2" id="KW-1185">Reference proteome</keyword>
<protein>
    <submittedName>
        <fullName evidence="1">Uncharacterized protein</fullName>
    </submittedName>
</protein>
<comment type="caution">
    <text evidence="1">The sequence shown here is derived from an EMBL/GenBank/DDBJ whole genome shotgun (WGS) entry which is preliminary data.</text>
</comment>
<evidence type="ECO:0000313" key="2">
    <source>
        <dbReference type="Proteomes" id="UP001172457"/>
    </source>
</evidence>
<dbReference type="Proteomes" id="UP001172457">
    <property type="component" value="Chromosome 1"/>
</dbReference>
<dbReference type="EMBL" id="JARYMX010000001">
    <property type="protein sequence ID" value="KAJ9565022.1"/>
    <property type="molecule type" value="Genomic_DNA"/>
</dbReference>
<accession>A0AA38WL19</accession>
<reference evidence="1" key="1">
    <citation type="submission" date="2023-03" db="EMBL/GenBank/DDBJ databases">
        <title>Chromosome-scale reference genome and RAD-based genetic map of yellow starthistle (Centaurea solstitialis) reveal putative structural variation and QTLs associated with invader traits.</title>
        <authorList>
            <person name="Reatini B."/>
            <person name="Cang F.A."/>
            <person name="Jiang Q."/>
            <person name="Mckibben M.T.W."/>
            <person name="Barker M.S."/>
            <person name="Rieseberg L.H."/>
            <person name="Dlugosch K.M."/>
        </authorList>
    </citation>
    <scope>NUCLEOTIDE SEQUENCE</scope>
    <source>
        <strain evidence="1">CAN-66</strain>
        <tissue evidence="1">Leaf</tissue>
    </source>
</reference>